<keyword evidence="3" id="KW-0808">Transferase</keyword>
<feature type="domain" description="Glycosyl transferase 64" evidence="7">
    <location>
        <begin position="118"/>
        <end position="355"/>
    </location>
</feature>
<evidence type="ECO:0000313" key="8">
    <source>
        <dbReference type="EMBL" id="CAD5233932.1"/>
    </source>
</evidence>
<name>A0A7I8WZY7_BURXY</name>
<accession>A0A7I8WZY7</accession>
<sequence>MAKYSVLTDDGALPKPVSNITSGQKVLLSCSLLLNAFLITIMYVLTSDEEVTLETYNVKGLARKNVSFALMNNGTVNESVRAFDYKPFLLLYEPVFFNKTRRSKVTSDPFAKTGDEKYTVVILAYKRDDQLNYTLNSFDGLANLDKIIVIWNDVSRAVRKDIIPVIHVPIVVLKMKKNSLNNRFLPIDLIETEAVLNMDDDFNVKHSVMDLMFEVWKSNRRAIVGPNYRYGTVYPDGKRQYGMPKKGIYNMVLTSGAIIHRDLNIAYTTLMYPEIRSQIDEMLNCEDIAINFLAAHLYPPLGAIKVTTDENTVGKFASTGLHQRGKSHYKDREKCLEDFIRIYGYMPLVNRRWKAVALATIYAPKVLFFGSLLLNVVLITIVYIHLSTSKAEFGTYGEKDAERGNSSAASINAKTVEETVKSFNYKPFSLLYEAVFFNKTKPAKTQSSSQTSDEKFTIVILAYKRDDQLNYTLNSLDGLANLDKIIVVWNDISRAVRKDIIPVIHVPIVVLKMMENSLNNRFLPIHLIQTEAVLNMDDDFNVKHSVMDLMFDVWKSNRRAIVGPNHRYGTVNSKGKGEYGRAKKELYNMVLTSGAFIHRDLNIAYTTLMHSEIHSKIDEILNCEDIAMNFLVAHLYPQSAAIKIGKSQSVGKFEFASNNLHGRKSHYTEREKCIEDFSRIYGRIPLVDRRWKAV</sequence>
<dbReference type="Proteomes" id="UP000659654">
    <property type="component" value="Unassembled WGS sequence"/>
</dbReference>
<dbReference type="SMR" id="A0A7I8WZY7"/>
<dbReference type="SUPFAM" id="SSF53448">
    <property type="entry name" value="Nucleotide-diphospho-sugar transferases"/>
    <property type="match status" value="2"/>
</dbReference>
<dbReference type="EMBL" id="CAJFDI010000006">
    <property type="protein sequence ID" value="CAD5233932.1"/>
    <property type="molecule type" value="Genomic_DNA"/>
</dbReference>
<feature type="transmembrane region" description="Helical" evidence="6">
    <location>
        <begin position="366"/>
        <end position="386"/>
    </location>
</feature>
<gene>
    <name evidence="8" type="ORF">BXYJ_LOCUS14023</name>
</gene>
<dbReference type="Pfam" id="PF09258">
    <property type="entry name" value="Glyco_transf_64"/>
    <property type="match status" value="2"/>
</dbReference>
<protein>
    <submittedName>
        <fullName evidence="8">(pine wood nematode) hypothetical protein</fullName>
    </submittedName>
</protein>
<dbReference type="InterPro" id="IPR015338">
    <property type="entry name" value="GT64_dom"/>
</dbReference>
<dbReference type="AlphaFoldDB" id="A0A7I8WZY7"/>
<evidence type="ECO:0000256" key="1">
    <source>
        <dbReference type="ARBA" id="ARBA00004648"/>
    </source>
</evidence>
<evidence type="ECO:0000256" key="5">
    <source>
        <dbReference type="ARBA" id="ARBA00023157"/>
    </source>
</evidence>
<comment type="similarity">
    <text evidence="2">Belongs to the glycosyltransferase 47 family.</text>
</comment>
<comment type="subcellular location">
    <subcellularLocation>
        <location evidence="1">Endoplasmic reticulum membrane</location>
        <topology evidence="1">Single-pass type II membrane protein</topology>
    </subcellularLocation>
</comment>
<dbReference type="OrthoDB" id="5954868at2759"/>
<organism evidence="8 9">
    <name type="scientific">Bursaphelenchus xylophilus</name>
    <name type="common">Pinewood nematode worm</name>
    <name type="synonym">Aphelenchoides xylophilus</name>
    <dbReference type="NCBI Taxonomy" id="6326"/>
    <lineage>
        <taxon>Eukaryota</taxon>
        <taxon>Metazoa</taxon>
        <taxon>Ecdysozoa</taxon>
        <taxon>Nematoda</taxon>
        <taxon>Chromadorea</taxon>
        <taxon>Rhabditida</taxon>
        <taxon>Tylenchina</taxon>
        <taxon>Tylenchomorpha</taxon>
        <taxon>Aphelenchoidea</taxon>
        <taxon>Aphelenchoididae</taxon>
        <taxon>Bursaphelenchus</taxon>
    </lineage>
</organism>
<dbReference type="InterPro" id="IPR029044">
    <property type="entry name" value="Nucleotide-diphossugar_trans"/>
</dbReference>
<reference evidence="8" key="1">
    <citation type="submission" date="2020-09" db="EMBL/GenBank/DDBJ databases">
        <authorList>
            <person name="Kikuchi T."/>
        </authorList>
    </citation>
    <scope>NUCLEOTIDE SEQUENCE</scope>
    <source>
        <strain evidence="8">Ka4C1</strain>
    </source>
</reference>
<keyword evidence="4 6" id="KW-0472">Membrane</keyword>
<evidence type="ECO:0000256" key="4">
    <source>
        <dbReference type="ARBA" id="ARBA00023136"/>
    </source>
</evidence>
<dbReference type="GO" id="GO:1901135">
    <property type="term" value="P:carbohydrate derivative metabolic process"/>
    <property type="evidence" value="ECO:0007669"/>
    <property type="project" value="UniProtKB-ARBA"/>
</dbReference>
<evidence type="ECO:0000313" key="9">
    <source>
        <dbReference type="Proteomes" id="UP000659654"/>
    </source>
</evidence>
<dbReference type="EMBL" id="CAJFCV020000006">
    <property type="protein sequence ID" value="CAG9129391.1"/>
    <property type="molecule type" value="Genomic_DNA"/>
</dbReference>
<dbReference type="Proteomes" id="UP000582659">
    <property type="component" value="Unassembled WGS sequence"/>
</dbReference>
<dbReference type="PANTHER" id="PTHR48261:SF2">
    <property type="entry name" value="ACETYLGLUCOSAMINYLTRANSFERASE"/>
    <property type="match status" value="1"/>
</dbReference>
<evidence type="ECO:0000256" key="2">
    <source>
        <dbReference type="ARBA" id="ARBA00010271"/>
    </source>
</evidence>
<evidence type="ECO:0000259" key="7">
    <source>
        <dbReference type="Pfam" id="PF09258"/>
    </source>
</evidence>
<dbReference type="Gene3D" id="3.90.550.10">
    <property type="entry name" value="Spore Coat Polysaccharide Biosynthesis Protein SpsA, Chain A"/>
    <property type="match status" value="2"/>
</dbReference>
<keyword evidence="6" id="KW-1133">Transmembrane helix</keyword>
<dbReference type="GO" id="GO:0016757">
    <property type="term" value="F:glycosyltransferase activity"/>
    <property type="evidence" value="ECO:0007669"/>
    <property type="project" value="InterPro"/>
</dbReference>
<dbReference type="InterPro" id="IPR004263">
    <property type="entry name" value="Exostosin"/>
</dbReference>
<keyword evidence="5" id="KW-1015">Disulfide bond</keyword>
<feature type="domain" description="Glycosyl transferase 64" evidence="7">
    <location>
        <begin position="456"/>
        <end position="692"/>
    </location>
</feature>
<dbReference type="PANTHER" id="PTHR48261">
    <property type="entry name" value="ACETYLGLUCOSAMINYLTRANSFERASE"/>
    <property type="match status" value="1"/>
</dbReference>
<evidence type="ECO:0000256" key="3">
    <source>
        <dbReference type="ARBA" id="ARBA00022679"/>
    </source>
</evidence>
<comment type="caution">
    <text evidence="8">The sequence shown here is derived from an EMBL/GenBank/DDBJ whole genome shotgun (WGS) entry which is preliminary data.</text>
</comment>
<proteinExistence type="inferred from homology"/>
<evidence type="ECO:0000256" key="6">
    <source>
        <dbReference type="SAM" id="Phobius"/>
    </source>
</evidence>
<keyword evidence="9" id="KW-1185">Reference proteome</keyword>
<dbReference type="GO" id="GO:0005789">
    <property type="term" value="C:endoplasmic reticulum membrane"/>
    <property type="evidence" value="ECO:0007669"/>
    <property type="project" value="UniProtKB-SubCell"/>
</dbReference>
<keyword evidence="6" id="KW-0812">Transmembrane</keyword>